<keyword evidence="2" id="KW-0479">Metal-binding</keyword>
<comment type="cofactor">
    <cofactor evidence="1">
        <name>Ca(2+)</name>
        <dbReference type="ChEBI" id="CHEBI:29108"/>
    </cofactor>
</comment>
<gene>
    <name evidence="10" type="primary">PTX4</name>
</gene>
<keyword evidence="8" id="KW-0732">Signal</keyword>
<evidence type="ECO:0000256" key="6">
    <source>
        <dbReference type="PROSITE-ProRule" id="PRU01172"/>
    </source>
</evidence>
<dbReference type="PROSITE" id="PS51828">
    <property type="entry name" value="PTX_2"/>
    <property type="match status" value="1"/>
</dbReference>
<feature type="compositionally biased region" description="Basic and acidic residues" evidence="7">
    <location>
        <begin position="188"/>
        <end position="206"/>
    </location>
</feature>
<dbReference type="PANTHER" id="PTHR19277">
    <property type="entry name" value="PENTRAXIN"/>
    <property type="match status" value="1"/>
</dbReference>
<dbReference type="AlphaFoldDB" id="A0A672TR58"/>
<evidence type="ECO:0000256" key="5">
    <source>
        <dbReference type="ARBA" id="ARBA00023180"/>
    </source>
</evidence>
<dbReference type="Proteomes" id="UP000472266">
    <property type="component" value="Chromosome 5"/>
</dbReference>
<dbReference type="PRINTS" id="PR00895">
    <property type="entry name" value="PENTAXIN"/>
</dbReference>
<proteinExistence type="predicted"/>
<evidence type="ECO:0000256" key="8">
    <source>
        <dbReference type="SAM" id="SignalP"/>
    </source>
</evidence>
<evidence type="ECO:0000256" key="2">
    <source>
        <dbReference type="ARBA" id="ARBA00022723"/>
    </source>
</evidence>
<sequence>SGSGMAGTALPLCLLLAAALQGGLTQRSGPGARPGPLLLRLRRLEEQFRRLQEVTLSHLQSIAGNYNISYNIDGRFRALAEQAEAATTARAALGAELARLATAGRRLRRRLKRLEGTVGALSPPHRLLTHPLGAPVEAGTETHRPLEAARSWGSQREPHGQVAPSTPSPQLPKARRWQQRRQEEGHWLPADAGHDGASKEDAEPPHDAALGAQPVALVFPTVTMVPQEQPPAPQQPGEGRYRLPTPAPTSPACRTGAVLHFPNTSAEHVAILGLGPRRALRALSLCAWVATPAPCLGALLSYTTEDSGSALAVRGCGRDLPGSAQFVMEDGQLRELPVTPLLGGKWHHLCLTWSSGQGQYRFYVDRRLLAAGSGFQQGYEIPGGGLLVLGREQHHPGRGFSTEEAFVGHLAGFALWSRALLPGEVASMATGRGLPRGPLLTLADASLRGGVQRVACPYLQHCL</sequence>
<name>A0A672TR58_STRHB</name>
<evidence type="ECO:0000256" key="3">
    <source>
        <dbReference type="ARBA" id="ARBA00022837"/>
    </source>
</evidence>
<dbReference type="GeneTree" id="ENSGT01060000248575"/>
<reference evidence="10" key="2">
    <citation type="submission" date="2025-08" db="UniProtKB">
        <authorList>
            <consortium name="Ensembl"/>
        </authorList>
    </citation>
    <scope>IDENTIFICATION</scope>
</reference>
<protein>
    <submittedName>
        <fullName evidence="10">Pentraxin 4</fullName>
    </submittedName>
</protein>
<keyword evidence="11" id="KW-1185">Reference proteome</keyword>
<dbReference type="Pfam" id="PF00354">
    <property type="entry name" value="Pentaxin"/>
    <property type="match status" value="1"/>
</dbReference>
<dbReference type="OMA" id="CSWVRTS"/>
<evidence type="ECO:0000313" key="10">
    <source>
        <dbReference type="Ensembl" id="ENSSHBP00005003439.1"/>
    </source>
</evidence>
<feature type="region of interest" description="Disordered" evidence="7">
    <location>
        <begin position="122"/>
        <end position="183"/>
    </location>
</feature>
<organism evidence="10 11">
    <name type="scientific">Strigops habroptila</name>
    <name type="common">Kakapo</name>
    <dbReference type="NCBI Taxonomy" id="2489341"/>
    <lineage>
        <taxon>Eukaryota</taxon>
        <taxon>Metazoa</taxon>
        <taxon>Chordata</taxon>
        <taxon>Craniata</taxon>
        <taxon>Vertebrata</taxon>
        <taxon>Euteleostomi</taxon>
        <taxon>Archelosauria</taxon>
        <taxon>Archosauria</taxon>
        <taxon>Dinosauria</taxon>
        <taxon>Saurischia</taxon>
        <taxon>Theropoda</taxon>
        <taxon>Coelurosauria</taxon>
        <taxon>Aves</taxon>
        <taxon>Neognathae</taxon>
        <taxon>Neoaves</taxon>
        <taxon>Telluraves</taxon>
        <taxon>Australaves</taxon>
        <taxon>Psittaciformes</taxon>
        <taxon>Psittacidae</taxon>
        <taxon>Strigops</taxon>
    </lineage>
</organism>
<dbReference type="SUPFAM" id="SSF49899">
    <property type="entry name" value="Concanavalin A-like lectins/glucanases"/>
    <property type="match status" value="1"/>
</dbReference>
<feature type="signal peptide" evidence="8">
    <location>
        <begin position="1"/>
        <end position="25"/>
    </location>
</feature>
<dbReference type="PROSITE" id="PS00289">
    <property type="entry name" value="PTX_1"/>
    <property type="match status" value="1"/>
</dbReference>
<keyword evidence="3" id="KW-0106">Calcium</keyword>
<dbReference type="InterPro" id="IPR051360">
    <property type="entry name" value="Neuronal_Pentraxin_Related"/>
</dbReference>
<evidence type="ECO:0000256" key="1">
    <source>
        <dbReference type="ARBA" id="ARBA00001913"/>
    </source>
</evidence>
<evidence type="ECO:0000256" key="4">
    <source>
        <dbReference type="ARBA" id="ARBA00023157"/>
    </source>
</evidence>
<reference evidence="10" key="3">
    <citation type="submission" date="2025-09" db="UniProtKB">
        <authorList>
            <consortium name="Ensembl"/>
        </authorList>
    </citation>
    <scope>IDENTIFICATION</scope>
</reference>
<feature type="chain" id="PRO_5025395571" evidence="8">
    <location>
        <begin position="26"/>
        <end position="463"/>
    </location>
</feature>
<feature type="region of interest" description="Disordered" evidence="7">
    <location>
        <begin position="188"/>
        <end position="207"/>
    </location>
</feature>
<dbReference type="PANTHER" id="PTHR19277:SF122">
    <property type="entry name" value="PENTRAXIN-4"/>
    <property type="match status" value="1"/>
</dbReference>
<dbReference type="InterPro" id="IPR030476">
    <property type="entry name" value="Pentaxin_CS"/>
</dbReference>
<dbReference type="InParanoid" id="A0A672TR58"/>
<accession>A0A672TR58</accession>
<evidence type="ECO:0000259" key="9">
    <source>
        <dbReference type="PROSITE" id="PS51828"/>
    </source>
</evidence>
<keyword evidence="4" id="KW-1015">Disulfide bond</keyword>
<keyword evidence="5" id="KW-0325">Glycoprotein</keyword>
<reference evidence="10 11" key="1">
    <citation type="submission" date="2019-11" db="EMBL/GenBank/DDBJ databases">
        <title>Strigops habroptila (kakapo) genome, bStrHab1, primary haplotype, v2.</title>
        <authorList>
            <person name="Jarvis E.D."/>
            <person name="Howard J."/>
            <person name="Rhie A."/>
            <person name="Phillippy A."/>
            <person name="Korlach J."/>
            <person name="Digby A."/>
            <person name="Iorns D."/>
            <person name="Eason D."/>
            <person name="Robertson B."/>
            <person name="Raemaekers T."/>
            <person name="Howe K."/>
            <person name="Lewin H."/>
            <person name="Damas J."/>
            <person name="Hastie A."/>
            <person name="Tracey A."/>
            <person name="Chow W."/>
            <person name="Fedrigo O."/>
        </authorList>
    </citation>
    <scope>NUCLEOTIDE SEQUENCE [LARGE SCALE GENOMIC DNA]</scope>
</reference>
<evidence type="ECO:0000256" key="7">
    <source>
        <dbReference type="SAM" id="MobiDB-lite"/>
    </source>
</evidence>
<dbReference type="Gene3D" id="2.60.120.200">
    <property type="match status" value="1"/>
</dbReference>
<dbReference type="GO" id="GO:0046872">
    <property type="term" value="F:metal ion binding"/>
    <property type="evidence" value="ECO:0007669"/>
    <property type="project" value="UniProtKB-KW"/>
</dbReference>
<evidence type="ECO:0000313" key="11">
    <source>
        <dbReference type="Proteomes" id="UP000472266"/>
    </source>
</evidence>
<feature type="domain" description="Pentraxin (PTX)" evidence="9">
    <location>
        <begin position="255"/>
        <end position="461"/>
    </location>
</feature>
<dbReference type="SMART" id="SM00159">
    <property type="entry name" value="PTX"/>
    <property type="match status" value="1"/>
</dbReference>
<comment type="caution">
    <text evidence="6">Lacks conserved residue(s) required for the propagation of feature annotation.</text>
</comment>
<dbReference type="InterPro" id="IPR001759">
    <property type="entry name" value="PTX_dom"/>
</dbReference>
<dbReference type="Ensembl" id="ENSSHBT00005004190.1">
    <property type="protein sequence ID" value="ENSSHBP00005003439.1"/>
    <property type="gene ID" value="ENSSHBG00005003114.1"/>
</dbReference>
<dbReference type="InterPro" id="IPR013320">
    <property type="entry name" value="ConA-like_dom_sf"/>
</dbReference>